<feature type="transmembrane region" description="Helical" evidence="7">
    <location>
        <begin position="263"/>
        <end position="284"/>
    </location>
</feature>
<evidence type="ECO:0000256" key="5">
    <source>
        <dbReference type="ARBA" id="ARBA00022989"/>
    </source>
</evidence>
<dbReference type="PIRSF" id="PIRSF002808">
    <property type="entry name" value="Hexose_phosphate_transp"/>
    <property type="match status" value="1"/>
</dbReference>
<accession>A0A6M0H221</accession>
<dbReference type="InterPro" id="IPR020846">
    <property type="entry name" value="MFS_dom"/>
</dbReference>
<feature type="transmembrane region" description="Helical" evidence="7">
    <location>
        <begin position="353"/>
        <end position="375"/>
    </location>
</feature>
<organism evidence="9 10">
    <name type="scientific">Clostridium senegalense</name>
    <dbReference type="NCBI Taxonomy" id="1465809"/>
    <lineage>
        <taxon>Bacteria</taxon>
        <taxon>Bacillati</taxon>
        <taxon>Bacillota</taxon>
        <taxon>Clostridia</taxon>
        <taxon>Eubacteriales</taxon>
        <taxon>Clostridiaceae</taxon>
        <taxon>Clostridium</taxon>
    </lineage>
</organism>
<dbReference type="Gene3D" id="1.20.1250.20">
    <property type="entry name" value="MFS general substrate transporter like domains"/>
    <property type="match status" value="1"/>
</dbReference>
<protein>
    <submittedName>
        <fullName evidence="9">MFS transporter</fullName>
    </submittedName>
</protein>
<dbReference type="GO" id="GO:0005886">
    <property type="term" value="C:plasma membrane"/>
    <property type="evidence" value="ECO:0007669"/>
    <property type="project" value="UniProtKB-SubCell"/>
</dbReference>
<name>A0A6M0H221_9CLOT</name>
<evidence type="ECO:0000256" key="2">
    <source>
        <dbReference type="ARBA" id="ARBA00022448"/>
    </source>
</evidence>
<keyword evidence="4 7" id="KW-0812">Transmembrane</keyword>
<dbReference type="GO" id="GO:0022857">
    <property type="term" value="F:transmembrane transporter activity"/>
    <property type="evidence" value="ECO:0007669"/>
    <property type="project" value="InterPro"/>
</dbReference>
<evidence type="ECO:0000256" key="3">
    <source>
        <dbReference type="ARBA" id="ARBA00022475"/>
    </source>
</evidence>
<evidence type="ECO:0000313" key="9">
    <source>
        <dbReference type="EMBL" id="NEU04639.1"/>
    </source>
</evidence>
<dbReference type="AlphaFoldDB" id="A0A6M0H221"/>
<keyword evidence="5 7" id="KW-1133">Transmembrane helix</keyword>
<dbReference type="PROSITE" id="PS00217">
    <property type="entry name" value="SUGAR_TRANSPORT_2"/>
    <property type="match status" value="1"/>
</dbReference>
<feature type="transmembrane region" description="Helical" evidence="7">
    <location>
        <begin position="86"/>
        <end position="106"/>
    </location>
</feature>
<feature type="transmembrane region" description="Helical" evidence="7">
    <location>
        <begin position="296"/>
        <end position="315"/>
    </location>
</feature>
<gene>
    <name evidence="9" type="ORF">G3M99_07130</name>
</gene>
<dbReference type="InterPro" id="IPR050382">
    <property type="entry name" value="MFS_Na/Anion_cotransporter"/>
</dbReference>
<dbReference type="SUPFAM" id="SSF103473">
    <property type="entry name" value="MFS general substrate transporter"/>
    <property type="match status" value="1"/>
</dbReference>
<evidence type="ECO:0000256" key="1">
    <source>
        <dbReference type="ARBA" id="ARBA00004651"/>
    </source>
</evidence>
<dbReference type="InterPro" id="IPR005829">
    <property type="entry name" value="Sugar_transporter_CS"/>
</dbReference>
<evidence type="ECO:0000256" key="7">
    <source>
        <dbReference type="SAM" id="Phobius"/>
    </source>
</evidence>
<feature type="transmembrane region" description="Helical" evidence="7">
    <location>
        <begin position="173"/>
        <end position="193"/>
    </location>
</feature>
<feature type="transmembrane region" description="Helical" evidence="7">
    <location>
        <begin position="230"/>
        <end position="251"/>
    </location>
</feature>
<reference evidence="9 10" key="1">
    <citation type="submission" date="2020-02" db="EMBL/GenBank/DDBJ databases">
        <title>Genome assembly of a novel Clostridium senegalense strain.</title>
        <authorList>
            <person name="Gupta T.B."/>
            <person name="Jauregui R."/>
            <person name="Maclean P."/>
            <person name="Nawarathana A."/>
            <person name="Brightwell G."/>
        </authorList>
    </citation>
    <scope>NUCLEOTIDE SEQUENCE [LARGE SCALE GENOMIC DNA]</scope>
    <source>
        <strain evidence="9 10">AGRFS4</strain>
    </source>
</reference>
<feature type="transmembrane region" description="Helical" evidence="7">
    <location>
        <begin position="55"/>
        <end position="74"/>
    </location>
</feature>
<sequence>MDTLEAKIERKEKIQYWQRLVILFCLGWTVIWINRTVLNPVLPEIMSELNIKSEASAGLISSLFFLPYTVLQVPSGYLGDKFGRKLILVPGLILFGCGAILSGLAVTFTMFLAARVLTGIGQGSYFGPVYSLTAETIPKEKRGLSTAIINSGSALGMAIGLIGSSYLVKEVQIDWRILLFISGALGIVTALLFKKYIKSTPPIAKNNSNKTNVGEDEKVSILTILKNPKMIGTCVLYFATCYGYYMIVTWLPAFLEQERGFEGAAIGIVSSLVAFTSVPGALIFSRVSDKFMNKKVALIIFLEVIGAITLYATVVVNSNELLIVCLVLYGLFGKLAVDPILVSYVADIADPKVLTTTFGLFNFFGMSASVAAPYITGMISDATGTKISGFYLSAIIILVGIVTMLICNMNWKNRKIETS</sequence>
<feature type="transmembrane region" description="Helical" evidence="7">
    <location>
        <begin position="112"/>
        <end position="132"/>
    </location>
</feature>
<dbReference type="PANTHER" id="PTHR11662:SF399">
    <property type="entry name" value="FI19708P1-RELATED"/>
    <property type="match status" value="1"/>
</dbReference>
<evidence type="ECO:0000256" key="6">
    <source>
        <dbReference type="ARBA" id="ARBA00023136"/>
    </source>
</evidence>
<comment type="caution">
    <text evidence="9">The sequence shown here is derived from an EMBL/GenBank/DDBJ whole genome shotgun (WGS) entry which is preliminary data.</text>
</comment>
<feature type="domain" description="Major facilitator superfamily (MFS) profile" evidence="8">
    <location>
        <begin position="20"/>
        <end position="412"/>
    </location>
</feature>
<keyword evidence="6 7" id="KW-0472">Membrane</keyword>
<keyword evidence="3" id="KW-1003">Cell membrane</keyword>
<dbReference type="InterPro" id="IPR011701">
    <property type="entry name" value="MFS"/>
</dbReference>
<keyword evidence="10" id="KW-1185">Reference proteome</keyword>
<feature type="transmembrane region" description="Helical" evidence="7">
    <location>
        <begin position="387"/>
        <end position="407"/>
    </location>
</feature>
<proteinExistence type="predicted"/>
<keyword evidence="2" id="KW-0813">Transport</keyword>
<feature type="transmembrane region" description="Helical" evidence="7">
    <location>
        <begin position="321"/>
        <end position="346"/>
    </location>
</feature>
<evidence type="ECO:0000256" key="4">
    <source>
        <dbReference type="ARBA" id="ARBA00022692"/>
    </source>
</evidence>
<dbReference type="PROSITE" id="PS50850">
    <property type="entry name" value="MFS"/>
    <property type="match status" value="1"/>
</dbReference>
<dbReference type="Proteomes" id="UP000481872">
    <property type="component" value="Unassembled WGS sequence"/>
</dbReference>
<dbReference type="RefSeq" id="WP_199869677.1">
    <property type="nucleotide sequence ID" value="NZ_JAAGPU010000010.1"/>
</dbReference>
<dbReference type="EMBL" id="JAAGPU010000010">
    <property type="protein sequence ID" value="NEU04639.1"/>
    <property type="molecule type" value="Genomic_DNA"/>
</dbReference>
<dbReference type="InterPro" id="IPR000849">
    <property type="entry name" value="Sugar_P_transporter"/>
</dbReference>
<dbReference type="InterPro" id="IPR036259">
    <property type="entry name" value="MFS_trans_sf"/>
</dbReference>
<feature type="transmembrane region" description="Helical" evidence="7">
    <location>
        <begin position="144"/>
        <end position="167"/>
    </location>
</feature>
<evidence type="ECO:0000313" key="10">
    <source>
        <dbReference type="Proteomes" id="UP000481872"/>
    </source>
</evidence>
<comment type="subcellular location">
    <subcellularLocation>
        <location evidence="1">Cell membrane</location>
        <topology evidence="1">Multi-pass membrane protein</topology>
    </subcellularLocation>
</comment>
<feature type="transmembrane region" description="Helical" evidence="7">
    <location>
        <begin position="16"/>
        <end position="35"/>
    </location>
</feature>
<dbReference type="PANTHER" id="PTHR11662">
    <property type="entry name" value="SOLUTE CARRIER FAMILY 17"/>
    <property type="match status" value="1"/>
</dbReference>
<evidence type="ECO:0000259" key="8">
    <source>
        <dbReference type="PROSITE" id="PS50850"/>
    </source>
</evidence>
<dbReference type="Pfam" id="PF07690">
    <property type="entry name" value="MFS_1"/>
    <property type="match status" value="1"/>
</dbReference>